<organism evidence="3 4">
    <name type="scientific">Caenorhabditis elegans</name>
    <dbReference type="NCBI Taxonomy" id="6239"/>
    <lineage>
        <taxon>Eukaryota</taxon>
        <taxon>Metazoa</taxon>
        <taxon>Ecdysozoa</taxon>
        <taxon>Nematoda</taxon>
        <taxon>Chromadorea</taxon>
        <taxon>Rhabditida</taxon>
        <taxon>Rhabditina</taxon>
        <taxon>Rhabditomorpha</taxon>
        <taxon>Rhabditoidea</taxon>
        <taxon>Rhabditidae</taxon>
        <taxon>Peloderinae</taxon>
        <taxon>Caenorhabditis</taxon>
    </lineage>
</organism>
<protein>
    <submittedName>
        <fullName evidence="3">F-box domain-containing protein</fullName>
    </submittedName>
</protein>
<dbReference type="EMBL" id="BX284601">
    <property type="protein sequence ID" value="CAB16858.3"/>
    <property type="molecule type" value="Genomic_DNA"/>
</dbReference>
<dbReference type="HOGENOM" id="CLU_811931_0_0_1"/>
<evidence type="ECO:0000313" key="5">
    <source>
        <dbReference type="WormBase" id="C47B2.1"/>
    </source>
</evidence>
<dbReference type="InParanoid" id="O62104"/>
<dbReference type="CDD" id="cd22150">
    <property type="entry name" value="F-box_CeFBXA-like"/>
    <property type="match status" value="1"/>
</dbReference>
<feature type="domain" description="F-box" evidence="2">
    <location>
        <begin position="1"/>
        <end position="41"/>
    </location>
</feature>
<dbReference type="RefSeq" id="NP_001361875.1">
    <property type="nucleotide sequence ID" value="NM_001375234.3"/>
</dbReference>
<dbReference type="Pfam" id="PF01827">
    <property type="entry name" value="FTH"/>
    <property type="match status" value="1"/>
</dbReference>
<dbReference type="InterPro" id="IPR040161">
    <property type="entry name" value="FB224"/>
</dbReference>
<dbReference type="PANTHER" id="PTHR23015:SF4">
    <property type="entry name" value="DUF38 DOMAIN-CONTAINING PROTEIN-RELATED"/>
    <property type="match status" value="1"/>
</dbReference>
<accession>O62104</accession>
<dbReference type="InterPro" id="IPR001810">
    <property type="entry name" value="F-box_dom"/>
</dbReference>
<dbReference type="PROSITE" id="PS50181">
    <property type="entry name" value="FBOX"/>
    <property type="match status" value="1"/>
</dbReference>
<name>O62104_CAEEL</name>
<reference evidence="3 4" key="1">
    <citation type="journal article" date="1998" name="Science">
        <title>Genome sequence of the nematode C. elegans: a platform for investigating biology.</title>
        <authorList>
            <consortium name="The C. elegans sequencing consortium"/>
            <person name="Sulson J.E."/>
            <person name="Waterston R."/>
        </authorList>
    </citation>
    <scope>NUCLEOTIDE SEQUENCE [LARGE SCALE GENOMIC DNA]</scope>
    <source>
        <strain evidence="3 4">Bristol N2</strain>
    </source>
</reference>
<dbReference type="Bgee" id="WBGene00008130">
    <property type="expression patterns" value="Expressed in germ line (C elegans) and 3 other cell types or tissues"/>
</dbReference>
<evidence type="ECO:0000313" key="3">
    <source>
        <dbReference type="EMBL" id="CAB16858.3"/>
    </source>
</evidence>
<dbReference type="PhylomeDB" id="O62104"/>
<evidence type="ECO:0000256" key="1">
    <source>
        <dbReference type="SAM" id="MobiDB-lite"/>
    </source>
</evidence>
<evidence type="ECO:0000313" key="4">
    <source>
        <dbReference type="Proteomes" id="UP000001940"/>
    </source>
</evidence>
<dbReference type="Proteomes" id="UP000001940">
    <property type="component" value="Chromosome I"/>
</dbReference>
<dbReference type="PANTHER" id="PTHR23015">
    <property type="entry name" value="UNCHARACTERIZED C.ELEGANS PROTEIN"/>
    <property type="match status" value="1"/>
</dbReference>
<feature type="region of interest" description="Disordered" evidence="1">
    <location>
        <begin position="258"/>
        <end position="279"/>
    </location>
</feature>
<proteinExistence type="predicted"/>
<dbReference type="AGR" id="WB:WBGene00008130"/>
<dbReference type="FunCoup" id="O62104">
    <property type="interactions" value="3"/>
</dbReference>
<feature type="compositionally biased region" description="Acidic residues" evidence="1">
    <location>
        <begin position="260"/>
        <end position="278"/>
    </location>
</feature>
<dbReference type="PaxDb" id="6239-C47B2.1"/>
<dbReference type="AlphaFoldDB" id="O62104"/>
<dbReference type="Pfam" id="PF00646">
    <property type="entry name" value="F-box"/>
    <property type="match status" value="1"/>
</dbReference>
<sequence>MPVDVMEKVMKKVDPYDWISVRNSNRNLRDFVDSQHLKLDIDVSIEGTFHTIDINGNQSFGPFHPVVADDERRTIYNKRLQFALRKLFVVMKLPSAQIEEFKLDFDFMGRGSDEFEDIYDIGSRRVSFKNKLLSASLRTIDKEFGEFHCFQAKSVSLSGLKEPRTVLILKSFKSGTLENIEIINSYKFYFSWQLTLSEQWKNAKKLKTGLSTDRYTGIRVAELFAFSNIEFTTVVLSSDLKVLVDSSAKLETCLSRNTYDSEDDSDEDSDEDSDDEDNSGVLTVSKEVLKVFDPNFVGYNGTINYKANGFEYLIEVTEFETKIVKKIE</sequence>
<dbReference type="KEGG" id="cel:CELE_C47B2.1"/>
<dbReference type="CTD" id="173166"/>
<dbReference type="InterPro" id="IPR002900">
    <property type="entry name" value="DUF38/FTH_CAE_spp"/>
</dbReference>
<dbReference type="GeneID" id="173166"/>
<dbReference type="UCSC" id="C47B2.1">
    <property type="organism name" value="c. elegans"/>
</dbReference>
<dbReference type="SMR" id="O62104"/>
<keyword evidence="4" id="KW-1185">Reference proteome</keyword>
<evidence type="ECO:0000259" key="2">
    <source>
        <dbReference type="PROSITE" id="PS50181"/>
    </source>
</evidence>
<gene>
    <name evidence="3 5" type="primary">fbxa-140</name>
    <name evidence="5" type="ORF">C47B2.1</name>
    <name evidence="3" type="ORF">CELE_C47B2.1</name>
</gene>
<dbReference type="WormBase" id="C47B2.1">
    <property type="protein sequence ID" value="CE53718"/>
    <property type="gene ID" value="WBGene00008130"/>
    <property type="gene designation" value="fbxa-140"/>
</dbReference>